<dbReference type="PANTHER" id="PTHR45913">
    <property type="entry name" value="EPM2A-INTERACTING PROTEIN 1"/>
    <property type="match status" value="1"/>
</dbReference>
<evidence type="ECO:0000313" key="1">
    <source>
        <dbReference type="Proteomes" id="UP001652625"/>
    </source>
</evidence>
<reference evidence="2" key="1">
    <citation type="submission" date="2025-08" db="UniProtKB">
        <authorList>
            <consortium name="RefSeq"/>
        </authorList>
    </citation>
    <scope>IDENTIFICATION</scope>
</reference>
<gene>
    <name evidence="2" type="primary">LOC136086795</name>
</gene>
<evidence type="ECO:0000313" key="2">
    <source>
        <dbReference type="RefSeq" id="XP_065665357.1"/>
    </source>
</evidence>
<dbReference type="PANTHER" id="PTHR45913:SF19">
    <property type="entry name" value="LOW QUALITY PROTEIN: ZINC FINGER BED DOMAIN-CONTAINING PROTEIN 5-LIKE"/>
    <property type="match status" value="1"/>
</dbReference>
<organism evidence="1 2">
    <name type="scientific">Hydra vulgaris</name>
    <name type="common">Hydra</name>
    <name type="synonym">Hydra attenuata</name>
    <dbReference type="NCBI Taxonomy" id="6087"/>
    <lineage>
        <taxon>Eukaryota</taxon>
        <taxon>Metazoa</taxon>
        <taxon>Cnidaria</taxon>
        <taxon>Hydrozoa</taxon>
        <taxon>Hydroidolina</taxon>
        <taxon>Anthoathecata</taxon>
        <taxon>Aplanulata</taxon>
        <taxon>Hydridae</taxon>
        <taxon>Hydra</taxon>
    </lineage>
</organism>
<keyword evidence="1" id="KW-1185">Reference proteome</keyword>
<dbReference type="RefSeq" id="XP_065665357.1">
    <property type="nucleotide sequence ID" value="XM_065809285.1"/>
</dbReference>
<sequence>MVGSLKEFVTRAIKRNANIISTHCFLHRESLASKILPVALKPVLDKVVSMVNIIKSRPLKIRVFKNLCIFMETKYESLLLHTEVRWLSGGKVLRRFLELNDELMNFFQKENMDDFVEYLQNDIWCAKLAYLANSFDYLNCVDSSVQGRKENFLTMTNKLTAFRKKVIFWKNRVLEKKKVDIYPSLNDNTTDDIISAVTEHLTLLEEKIEFYFPSINVETYDWIHNPFAKVYTSNSKLSYQEEEELINLLSDRTLKMKFSEMVLEEFGSFCKKNTQLYP</sequence>
<dbReference type="GeneID" id="136086795"/>
<accession>A0ABM4CTW9</accession>
<protein>
    <submittedName>
        <fullName evidence="2">Zinc finger BED domain-containing protein 5-like</fullName>
    </submittedName>
</protein>
<name>A0ABM4CTW9_HYDVU</name>
<dbReference type="Proteomes" id="UP001652625">
    <property type="component" value="Chromosome 11"/>
</dbReference>
<proteinExistence type="predicted"/>